<protein>
    <recommendedName>
        <fullName evidence="4">Molybdopterin synthase catalytic subunit</fullName>
        <ecNumber evidence="3">2.8.1.12</ecNumber>
    </recommendedName>
    <alternativeName>
        <fullName evidence="8">MPT synthase subunit 2</fullName>
    </alternativeName>
    <alternativeName>
        <fullName evidence="6">Molybdenum cofactor biosynthesis protein E</fullName>
    </alternativeName>
    <alternativeName>
        <fullName evidence="7">Molybdopterin-converting factor large subunit</fullName>
    </alternativeName>
    <alternativeName>
        <fullName evidence="9">Molybdopterin-converting factor subunit 2</fullName>
    </alternativeName>
</protein>
<accession>A0A7M3MFV7</accession>
<dbReference type="UniPathway" id="UPA00344"/>
<gene>
    <name evidence="11" type="ORF">DPQ33_09540</name>
</gene>
<comment type="catalytic activity">
    <reaction evidence="10">
        <text>2 [molybdopterin-synthase sulfur-carrier protein]-C-terminal-Gly-aminoethanethioate + cyclic pyranopterin phosphate + H2O = molybdopterin + 2 [molybdopterin-synthase sulfur-carrier protein]-C-terminal Gly-Gly + 2 H(+)</text>
        <dbReference type="Rhea" id="RHEA:26333"/>
        <dbReference type="Rhea" id="RHEA-COMP:12202"/>
        <dbReference type="Rhea" id="RHEA-COMP:19907"/>
        <dbReference type="ChEBI" id="CHEBI:15377"/>
        <dbReference type="ChEBI" id="CHEBI:15378"/>
        <dbReference type="ChEBI" id="CHEBI:58698"/>
        <dbReference type="ChEBI" id="CHEBI:59648"/>
        <dbReference type="ChEBI" id="CHEBI:90778"/>
        <dbReference type="ChEBI" id="CHEBI:232372"/>
        <dbReference type="EC" id="2.8.1.12"/>
    </reaction>
</comment>
<evidence type="ECO:0000256" key="6">
    <source>
        <dbReference type="ARBA" id="ARBA00029745"/>
    </source>
</evidence>
<name>A0A7M3MFV7_9BACT</name>
<comment type="similarity">
    <text evidence="2">Belongs to the MoaE family.</text>
</comment>
<dbReference type="SUPFAM" id="SSF54690">
    <property type="entry name" value="Molybdopterin synthase subunit MoaE"/>
    <property type="match status" value="1"/>
</dbReference>
<dbReference type="EC" id="2.8.1.12" evidence="3"/>
<comment type="subunit">
    <text evidence="5">Heterotetramer of 2 MoaD subunits and 2 MoaE subunits. Also stable as homodimer. The enzyme changes between these two forms during catalysis.</text>
</comment>
<keyword evidence="12" id="KW-1185">Reference proteome</keyword>
<evidence type="ECO:0000256" key="10">
    <source>
        <dbReference type="ARBA" id="ARBA00049878"/>
    </source>
</evidence>
<dbReference type="InterPro" id="IPR003448">
    <property type="entry name" value="Mopterin_biosynth_MoaE"/>
</dbReference>
<evidence type="ECO:0000256" key="3">
    <source>
        <dbReference type="ARBA" id="ARBA00011950"/>
    </source>
</evidence>
<comment type="caution">
    <text evidence="11">The sequence shown here is derived from an EMBL/GenBank/DDBJ whole genome shotgun (WGS) entry which is preliminary data.</text>
</comment>
<evidence type="ECO:0000256" key="5">
    <source>
        <dbReference type="ARBA" id="ARBA00026066"/>
    </source>
</evidence>
<dbReference type="InterPro" id="IPR036563">
    <property type="entry name" value="MoaE_sf"/>
</dbReference>
<evidence type="ECO:0000256" key="2">
    <source>
        <dbReference type="ARBA" id="ARBA00005426"/>
    </source>
</evidence>
<proteinExistence type="inferred from homology"/>
<comment type="pathway">
    <text evidence="1">Cofactor biosynthesis; molybdopterin biosynthesis.</text>
</comment>
<reference evidence="11 12" key="1">
    <citation type="submission" date="2018-06" db="EMBL/GenBank/DDBJ databases">
        <title>Complete genome of Desulfovibrio indonesiensis P37SLT.</title>
        <authorList>
            <person name="Crispim J.S."/>
            <person name="Vidigal P.M.P."/>
            <person name="Silva L.C.F."/>
            <person name="Laguardia C.N."/>
            <person name="Araujo L.C."/>
            <person name="Dias R.S."/>
            <person name="Sousa M.P."/>
            <person name="Paula S.O."/>
            <person name="Silva C."/>
        </authorList>
    </citation>
    <scope>NUCLEOTIDE SEQUENCE [LARGE SCALE GENOMIC DNA]</scope>
    <source>
        <strain evidence="11 12">P37SLT</strain>
    </source>
</reference>
<organism evidence="11 12">
    <name type="scientific">Oceanidesulfovibrio indonesiensis</name>
    <dbReference type="NCBI Taxonomy" id="54767"/>
    <lineage>
        <taxon>Bacteria</taxon>
        <taxon>Pseudomonadati</taxon>
        <taxon>Thermodesulfobacteriota</taxon>
        <taxon>Desulfovibrionia</taxon>
        <taxon>Desulfovibrionales</taxon>
        <taxon>Desulfovibrionaceae</taxon>
        <taxon>Oceanidesulfovibrio</taxon>
    </lineage>
</organism>
<dbReference type="Pfam" id="PF02391">
    <property type="entry name" value="MoaE"/>
    <property type="match status" value="1"/>
</dbReference>
<dbReference type="GO" id="GO:0006777">
    <property type="term" value="P:Mo-molybdopterin cofactor biosynthetic process"/>
    <property type="evidence" value="ECO:0007669"/>
    <property type="project" value="InterPro"/>
</dbReference>
<evidence type="ECO:0000256" key="1">
    <source>
        <dbReference type="ARBA" id="ARBA00005046"/>
    </source>
</evidence>
<evidence type="ECO:0000313" key="11">
    <source>
        <dbReference type="EMBL" id="TVM17403.1"/>
    </source>
</evidence>
<sequence>MKPISADAAIAAIKQEPGFTENVGMILVHNGVVRATSRKDTRAVTAVDISVDLDRVEALRQEFEKYPGIFRVHAEARSGTLVPGDDVLLLVVAGDIRENVKAALAEFLDRVKSEAVSKVEHLVD</sequence>
<dbReference type="Gene3D" id="3.90.1170.40">
    <property type="entry name" value="Molybdopterin biosynthesis MoaE subunit"/>
    <property type="match status" value="1"/>
</dbReference>
<dbReference type="Proteomes" id="UP000448292">
    <property type="component" value="Unassembled WGS sequence"/>
</dbReference>
<evidence type="ECO:0000256" key="7">
    <source>
        <dbReference type="ARBA" id="ARBA00030407"/>
    </source>
</evidence>
<evidence type="ECO:0000256" key="9">
    <source>
        <dbReference type="ARBA" id="ARBA00032474"/>
    </source>
</evidence>
<evidence type="ECO:0000256" key="4">
    <source>
        <dbReference type="ARBA" id="ARBA00013858"/>
    </source>
</evidence>
<dbReference type="AlphaFoldDB" id="A0A7M3MFV7"/>
<evidence type="ECO:0000256" key="8">
    <source>
        <dbReference type="ARBA" id="ARBA00030781"/>
    </source>
</evidence>
<dbReference type="EMBL" id="QMIE01000007">
    <property type="protein sequence ID" value="TVM17403.1"/>
    <property type="molecule type" value="Genomic_DNA"/>
</dbReference>
<dbReference type="OrthoDB" id="9786032at2"/>
<dbReference type="GO" id="GO:0030366">
    <property type="term" value="F:molybdopterin synthase activity"/>
    <property type="evidence" value="ECO:0007669"/>
    <property type="project" value="UniProtKB-EC"/>
</dbReference>
<evidence type="ECO:0000313" key="12">
    <source>
        <dbReference type="Proteomes" id="UP000448292"/>
    </source>
</evidence>